<name>A0ABR1S4I9_9PEZI</name>
<feature type="chain" id="PRO_5046616682" evidence="1">
    <location>
        <begin position="29"/>
        <end position="130"/>
    </location>
</feature>
<proteinExistence type="predicted"/>
<evidence type="ECO:0000313" key="2">
    <source>
        <dbReference type="EMBL" id="KAK8026762.1"/>
    </source>
</evidence>
<reference evidence="2 3" key="1">
    <citation type="submission" date="2023-01" db="EMBL/GenBank/DDBJ databases">
        <title>Analysis of 21 Apiospora genomes using comparative genomics revels a genus with tremendous synthesis potential of carbohydrate active enzymes and secondary metabolites.</title>
        <authorList>
            <person name="Sorensen T."/>
        </authorList>
    </citation>
    <scope>NUCLEOTIDE SEQUENCE [LARGE SCALE GENOMIC DNA]</scope>
    <source>
        <strain evidence="2 3">CBS 20057</strain>
    </source>
</reference>
<dbReference type="Proteomes" id="UP001396898">
    <property type="component" value="Unassembled WGS sequence"/>
</dbReference>
<dbReference type="EMBL" id="JAQQWI010000007">
    <property type="protein sequence ID" value="KAK8026762.1"/>
    <property type="molecule type" value="Genomic_DNA"/>
</dbReference>
<keyword evidence="3" id="KW-1185">Reference proteome</keyword>
<comment type="caution">
    <text evidence="2">The sequence shown here is derived from an EMBL/GenBank/DDBJ whole genome shotgun (WGS) entry which is preliminary data.</text>
</comment>
<feature type="signal peptide" evidence="1">
    <location>
        <begin position="1"/>
        <end position="28"/>
    </location>
</feature>
<gene>
    <name evidence="2" type="ORF">PG991_003818</name>
</gene>
<evidence type="ECO:0000313" key="3">
    <source>
        <dbReference type="Proteomes" id="UP001396898"/>
    </source>
</evidence>
<accession>A0ABR1S4I9</accession>
<evidence type="ECO:0000256" key="1">
    <source>
        <dbReference type="SAM" id="SignalP"/>
    </source>
</evidence>
<keyword evidence="1" id="KW-0732">Signal</keyword>
<protein>
    <submittedName>
        <fullName evidence="2">Uncharacterized protein</fullName>
    </submittedName>
</protein>
<sequence>MHLEPVPKPCWAFVAWLVLLWSPSFVSAWPVHLDSEELMYYNVSLLDALASPEVASANHIFQRQQQDPVPAMHMPELRILPLGASITRGEKSSTMNGLPSDSIRYRSQLTTRHVATVNRCEINFVLMGGM</sequence>
<organism evidence="2 3">
    <name type="scientific">Apiospora marii</name>
    <dbReference type="NCBI Taxonomy" id="335849"/>
    <lineage>
        <taxon>Eukaryota</taxon>
        <taxon>Fungi</taxon>
        <taxon>Dikarya</taxon>
        <taxon>Ascomycota</taxon>
        <taxon>Pezizomycotina</taxon>
        <taxon>Sordariomycetes</taxon>
        <taxon>Xylariomycetidae</taxon>
        <taxon>Amphisphaeriales</taxon>
        <taxon>Apiosporaceae</taxon>
        <taxon>Apiospora</taxon>
    </lineage>
</organism>